<evidence type="ECO:0000313" key="7">
    <source>
        <dbReference type="EMBL" id="KAK4526860.1"/>
    </source>
</evidence>
<dbReference type="Gene3D" id="3.40.50.1470">
    <property type="entry name" value="Peptidyl-tRNA hydrolase"/>
    <property type="match status" value="1"/>
</dbReference>
<comment type="similarity">
    <text evidence="5">Belongs to the PTH family.</text>
</comment>
<evidence type="ECO:0000313" key="8">
    <source>
        <dbReference type="Proteomes" id="UP001300502"/>
    </source>
</evidence>
<dbReference type="HAMAP" id="MF_00083">
    <property type="entry name" value="Pept_tRNA_hydro_bact"/>
    <property type="match status" value="1"/>
</dbReference>
<name>A0AAV9IHC0_9RHOD</name>
<dbReference type="InterPro" id="IPR001328">
    <property type="entry name" value="Pept_tRNA_hydro"/>
</dbReference>
<organism evidence="7 8">
    <name type="scientific">Galdieria yellowstonensis</name>
    <dbReference type="NCBI Taxonomy" id="3028027"/>
    <lineage>
        <taxon>Eukaryota</taxon>
        <taxon>Rhodophyta</taxon>
        <taxon>Bangiophyceae</taxon>
        <taxon>Galdieriales</taxon>
        <taxon>Galdieriaceae</taxon>
        <taxon>Galdieria</taxon>
    </lineage>
</organism>
<sequence length="274" mass="31008">MSHYCGVVVFGFQSCPCPASLWRVGTRRKRLRCVFLCVNNRNNYASAASSSSHIRRECLIIGLGNPGTELSNTRHNLGFQVLDYYANRYSFTFKKDKYLNAEYACREYVIQYDDNNDDDNNNNNRKDRNSGQPHSTNVHFLKPMTFMNNSGQSIAALMRRISLSLENILVVVDDMSLPFGQTRLRLAGSSGGHNGLKSIEKVLHSNQYARLRVGIDSPNRATTASAYVLSPFSPNERKQLSQVFWKCADILDKWIEQEDIQKLLAMANAPTPIL</sequence>
<keyword evidence="3" id="KW-0378">Hydrolase</keyword>
<comment type="caution">
    <text evidence="7">The sequence shown here is derived from an EMBL/GenBank/DDBJ whole genome shotgun (WGS) entry which is preliminary data.</text>
</comment>
<gene>
    <name evidence="7" type="ORF">GAYE_SCF28MG4778</name>
</gene>
<evidence type="ECO:0000256" key="6">
    <source>
        <dbReference type="SAM" id="MobiDB-lite"/>
    </source>
</evidence>
<feature type="region of interest" description="Disordered" evidence="6">
    <location>
        <begin position="115"/>
        <end position="136"/>
    </location>
</feature>
<dbReference type="InterPro" id="IPR036416">
    <property type="entry name" value="Pept_tRNA_hydro_sf"/>
</dbReference>
<dbReference type="AlphaFoldDB" id="A0AAV9IHC0"/>
<evidence type="ECO:0000256" key="3">
    <source>
        <dbReference type="ARBA" id="ARBA00022801"/>
    </source>
</evidence>
<evidence type="ECO:0000256" key="2">
    <source>
        <dbReference type="ARBA" id="ARBA00022555"/>
    </source>
</evidence>
<accession>A0AAV9IHC0</accession>
<reference evidence="7 8" key="1">
    <citation type="submission" date="2022-07" db="EMBL/GenBank/DDBJ databases">
        <title>Genome-wide signatures of adaptation to extreme environments.</title>
        <authorList>
            <person name="Cho C.H."/>
            <person name="Yoon H.S."/>
        </authorList>
    </citation>
    <scope>NUCLEOTIDE SEQUENCE [LARGE SCALE GENOMIC DNA]</scope>
    <source>
        <strain evidence="7 8">108.79 E11</strain>
    </source>
</reference>
<dbReference type="Proteomes" id="UP001300502">
    <property type="component" value="Unassembled WGS sequence"/>
</dbReference>
<proteinExistence type="inferred from homology"/>
<evidence type="ECO:0000256" key="1">
    <source>
        <dbReference type="ARBA" id="ARBA00013260"/>
    </source>
</evidence>
<dbReference type="SUPFAM" id="SSF53178">
    <property type="entry name" value="Peptidyl-tRNA hydrolase-like"/>
    <property type="match status" value="1"/>
</dbReference>
<dbReference type="EMBL" id="JANCYU010000044">
    <property type="protein sequence ID" value="KAK4526860.1"/>
    <property type="molecule type" value="Genomic_DNA"/>
</dbReference>
<dbReference type="PANTHER" id="PTHR17224:SF1">
    <property type="entry name" value="PEPTIDYL-TRNA HYDROLASE"/>
    <property type="match status" value="1"/>
</dbReference>
<dbReference type="PROSITE" id="PS01196">
    <property type="entry name" value="PEPT_TRNA_HYDROL_2"/>
    <property type="match status" value="1"/>
</dbReference>
<keyword evidence="2" id="KW-0820">tRNA-binding</keyword>
<dbReference type="CDD" id="cd00462">
    <property type="entry name" value="PTH"/>
    <property type="match status" value="1"/>
</dbReference>
<protein>
    <recommendedName>
        <fullName evidence="1">peptidyl-tRNA hydrolase</fullName>
        <ecNumber evidence="1">3.1.1.29</ecNumber>
    </recommendedName>
</protein>
<dbReference type="Pfam" id="PF01195">
    <property type="entry name" value="Pept_tRNA_hydro"/>
    <property type="match status" value="1"/>
</dbReference>
<dbReference type="NCBIfam" id="TIGR00447">
    <property type="entry name" value="pth"/>
    <property type="match status" value="1"/>
</dbReference>
<keyword evidence="8" id="KW-1185">Reference proteome</keyword>
<evidence type="ECO:0000256" key="4">
    <source>
        <dbReference type="ARBA" id="ARBA00022884"/>
    </source>
</evidence>
<keyword evidence="4" id="KW-0694">RNA-binding</keyword>
<dbReference type="InterPro" id="IPR018171">
    <property type="entry name" value="Pept_tRNA_hydro_CS"/>
</dbReference>
<dbReference type="GO" id="GO:0004045">
    <property type="term" value="F:peptidyl-tRNA hydrolase activity"/>
    <property type="evidence" value="ECO:0007669"/>
    <property type="project" value="UniProtKB-EC"/>
</dbReference>
<dbReference type="GO" id="GO:0000049">
    <property type="term" value="F:tRNA binding"/>
    <property type="evidence" value="ECO:0007669"/>
    <property type="project" value="UniProtKB-KW"/>
</dbReference>
<evidence type="ECO:0000256" key="5">
    <source>
        <dbReference type="ARBA" id="ARBA00038063"/>
    </source>
</evidence>
<dbReference type="EC" id="3.1.1.29" evidence="1"/>
<dbReference type="PANTHER" id="PTHR17224">
    <property type="entry name" value="PEPTIDYL-TRNA HYDROLASE"/>
    <property type="match status" value="1"/>
</dbReference>